<dbReference type="SUPFAM" id="SSF46894">
    <property type="entry name" value="C-terminal effector domain of the bipartite response regulators"/>
    <property type="match status" value="1"/>
</dbReference>
<dbReference type="InterPro" id="IPR016032">
    <property type="entry name" value="Sig_transdc_resp-reg_C-effctor"/>
</dbReference>
<dbReference type="InterPro" id="IPR036388">
    <property type="entry name" value="WH-like_DNA-bd_sf"/>
</dbReference>
<dbReference type="Gene3D" id="1.10.10.10">
    <property type="entry name" value="Winged helix-like DNA-binding domain superfamily/Winged helix DNA-binding domain"/>
    <property type="match status" value="1"/>
</dbReference>
<evidence type="ECO:0000313" key="3">
    <source>
        <dbReference type="EMBL" id="CAA9556827.1"/>
    </source>
</evidence>
<dbReference type="AlphaFoldDB" id="A0A6J4USI9"/>
<dbReference type="GO" id="GO:0006355">
    <property type="term" value="P:regulation of DNA-templated transcription"/>
    <property type="evidence" value="ECO:0007669"/>
    <property type="project" value="InterPro"/>
</dbReference>
<protein>
    <recommendedName>
        <fullName evidence="2">HTH luxR-type domain-containing protein</fullName>
    </recommendedName>
</protein>
<evidence type="ECO:0000259" key="2">
    <source>
        <dbReference type="PROSITE" id="PS50043"/>
    </source>
</evidence>
<dbReference type="SMART" id="SM00421">
    <property type="entry name" value="HTH_LUXR"/>
    <property type="match status" value="1"/>
</dbReference>
<evidence type="ECO:0000256" key="1">
    <source>
        <dbReference type="SAM" id="MobiDB-lite"/>
    </source>
</evidence>
<dbReference type="CDD" id="cd06170">
    <property type="entry name" value="LuxR_C_like"/>
    <property type="match status" value="1"/>
</dbReference>
<dbReference type="InterPro" id="IPR000792">
    <property type="entry name" value="Tscrpt_reg_LuxR_C"/>
</dbReference>
<dbReference type="Pfam" id="PF00196">
    <property type="entry name" value="GerE"/>
    <property type="match status" value="1"/>
</dbReference>
<dbReference type="Gene3D" id="1.25.40.10">
    <property type="entry name" value="Tetratricopeptide repeat domain"/>
    <property type="match status" value="1"/>
</dbReference>
<feature type="domain" description="HTH luxR-type" evidence="2">
    <location>
        <begin position="825"/>
        <end position="890"/>
    </location>
</feature>
<organism evidence="3">
    <name type="scientific">uncultured Thermomicrobiales bacterium</name>
    <dbReference type="NCBI Taxonomy" id="1645740"/>
    <lineage>
        <taxon>Bacteria</taxon>
        <taxon>Pseudomonadati</taxon>
        <taxon>Thermomicrobiota</taxon>
        <taxon>Thermomicrobia</taxon>
        <taxon>Thermomicrobiales</taxon>
        <taxon>environmental samples</taxon>
    </lineage>
</organism>
<dbReference type="InterPro" id="IPR058852">
    <property type="entry name" value="HTH_77"/>
</dbReference>
<dbReference type="PRINTS" id="PR00038">
    <property type="entry name" value="HTHLUXR"/>
</dbReference>
<dbReference type="GO" id="GO:0016887">
    <property type="term" value="F:ATP hydrolysis activity"/>
    <property type="evidence" value="ECO:0007669"/>
    <property type="project" value="InterPro"/>
</dbReference>
<dbReference type="PANTHER" id="PTHR47691:SF3">
    <property type="entry name" value="HTH-TYPE TRANSCRIPTIONAL REGULATOR RV0890C-RELATED"/>
    <property type="match status" value="1"/>
</dbReference>
<dbReference type="Pfam" id="PF25872">
    <property type="entry name" value="HTH_77"/>
    <property type="match status" value="1"/>
</dbReference>
<dbReference type="GO" id="GO:0003677">
    <property type="term" value="F:DNA binding"/>
    <property type="evidence" value="ECO:0007669"/>
    <property type="project" value="InterPro"/>
</dbReference>
<sequence length="892" mass="95070">MGTPVSPAQPHVTDADGPATVSRLPVLVGRERETRALLALLAQPANRLITLTGPGGAGKTRLVVSLAAQVGDTFPGGIWLIPLAALTDPDLVVPAIAEALALDVPDPTVPAVATVNQRLAGQRGLVVLDNAEQVIGAASSLASLLAHCPALTVVATSRERFRITGEQVFVVPPLELPASDATGLAEIAASDAVQLFVSRARAVAPTFQLTTTNAPAVAEICRQLDGLPLALELAAARSDVLSPAALLTRLERRLVLLTGGGRDQPERLRTMRSAIQWSHDLLSDADQILFRRLAVFSGGFSLEAAEQVCASRPGDATAPAAGIDTADVLDGIISLVEKSLLRPYDGPNDERRFRMLQTIRDYAAERLAEAGERAMVVTRLTEWVTGLVEQAHTGLREEEQARWLAILDAEAGNVRVALAAVAGDGSGPVDSTTEPVRFEPVLILRLTGFMWRYWALRGRRREGHDWLIRALRTPGVEQAPIGDRARSSLILGNFERAVGNVQGARSAYETALALWEEDGDSEGVADAKTNLALLAILGGEYATARQLLDETLVLRQLRPLPYSIALTLGTMAETAILELDFDRGERLAREAIAIQETIGDHSGLAYARHLLAEIALRSGRLHDARALVEESFRAFNRIDDQPGLSLVHRITGHLAVAEDPPDHPGRAALAYGQALRERIAIADQVGIVECLIDAAWLLSRAISAGVTTPPGTTDEIAAMVATIRDYLQRSMMVPTPFDRPKLTETEAFLTQAGTTNGISPPAIAAPVEAVADRAVELLESLATTPGPHTRSDQPYLAPAERTAGPRASGVTGIAPSRPGPLTTPEAGQPVRLTRRELQVLTLIVAGRLDREIAAELFISHRTVTTHVTSILAKMSVSSRTAAAATAVRLGMV</sequence>
<dbReference type="PROSITE" id="PS50043">
    <property type="entry name" value="HTH_LUXR_2"/>
    <property type="match status" value="1"/>
</dbReference>
<dbReference type="InterPro" id="IPR027417">
    <property type="entry name" value="P-loop_NTPase"/>
</dbReference>
<dbReference type="PRINTS" id="PR00364">
    <property type="entry name" value="DISEASERSIST"/>
</dbReference>
<dbReference type="Gene3D" id="3.40.50.300">
    <property type="entry name" value="P-loop containing nucleotide triphosphate hydrolases"/>
    <property type="match status" value="1"/>
</dbReference>
<name>A0A6J4USI9_9BACT</name>
<dbReference type="InterPro" id="IPR011990">
    <property type="entry name" value="TPR-like_helical_dom_sf"/>
</dbReference>
<dbReference type="SUPFAM" id="SSF48452">
    <property type="entry name" value="TPR-like"/>
    <property type="match status" value="1"/>
</dbReference>
<accession>A0A6J4USI9</accession>
<dbReference type="PANTHER" id="PTHR47691">
    <property type="entry name" value="REGULATOR-RELATED"/>
    <property type="match status" value="1"/>
</dbReference>
<dbReference type="EMBL" id="CADCWK010000134">
    <property type="protein sequence ID" value="CAA9556827.1"/>
    <property type="molecule type" value="Genomic_DNA"/>
</dbReference>
<dbReference type="SUPFAM" id="SSF52540">
    <property type="entry name" value="P-loop containing nucleoside triphosphate hydrolases"/>
    <property type="match status" value="1"/>
</dbReference>
<gene>
    <name evidence="3" type="ORF">AVDCRST_MAG33-1353</name>
</gene>
<dbReference type="Pfam" id="PF13424">
    <property type="entry name" value="TPR_12"/>
    <property type="match status" value="1"/>
</dbReference>
<feature type="region of interest" description="Disordered" evidence="1">
    <location>
        <begin position="783"/>
        <end position="827"/>
    </location>
</feature>
<dbReference type="Pfam" id="PF13401">
    <property type="entry name" value="AAA_22"/>
    <property type="match status" value="1"/>
</dbReference>
<reference evidence="3" key="1">
    <citation type="submission" date="2020-02" db="EMBL/GenBank/DDBJ databases">
        <authorList>
            <person name="Meier V. D."/>
        </authorList>
    </citation>
    <scope>NUCLEOTIDE SEQUENCE</scope>
    <source>
        <strain evidence="3">AVDCRST_MAG33</strain>
    </source>
</reference>
<proteinExistence type="predicted"/>
<dbReference type="InterPro" id="IPR049945">
    <property type="entry name" value="AAA_22"/>
</dbReference>